<dbReference type="GO" id="GO:0004222">
    <property type="term" value="F:metalloendopeptidase activity"/>
    <property type="evidence" value="ECO:0007669"/>
    <property type="project" value="TreeGrafter"/>
</dbReference>
<dbReference type="CDD" id="cd12797">
    <property type="entry name" value="M23_peptidase"/>
    <property type="match status" value="1"/>
</dbReference>
<reference evidence="4 5" key="1">
    <citation type="submission" date="2019-07" db="EMBL/GenBank/DDBJ databases">
        <title>Complete genome of Crassaminicella thermophila SY095.</title>
        <authorList>
            <person name="Li X."/>
        </authorList>
    </citation>
    <scope>NUCLEOTIDE SEQUENCE [LARGE SCALE GENOMIC DNA]</scope>
    <source>
        <strain evidence="4 5">SY095</strain>
    </source>
</reference>
<keyword evidence="2" id="KW-0812">Transmembrane</keyword>
<evidence type="ECO:0000259" key="3">
    <source>
        <dbReference type="Pfam" id="PF01551"/>
    </source>
</evidence>
<dbReference type="PANTHER" id="PTHR21666:SF270">
    <property type="entry name" value="MUREIN HYDROLASE ACTIVATOR ENVC"/>
    <property type="match status" value="1"/>
</dbReference>
<keyword evidence="5" id="KW-1185">Reference proteome</keyword>
<feature type="transmembrane region" description="Helical" evidence="2">
    <location>
        <begin position="35"/>
        <end position="55"/>
    </location>
</feature>
<dbReference type="RefSeq" id="WP_148809076.1">
    <property type="nucleotide sequence ID" value="NZ_CP042243.1"/>
</dbReference>
<evidence type="ECO:0000256" key="2">
    <source>
        <dbReference type="SAM" id="Phobius"/>
    </source>
</evidence>
<dbReference type="SUPFAM" id="SSF51261">
    <property type="entry name" value="Duplicated hybrid motif"/>
    <property type="match status" value="1"/>
</dbReference>
<evidence type="ECO:0000313" key="4">
    <source>
        <dbReference type="EMBL" id="QEK11921.1"/>
    </source>
</evidence>
<dbReference type="InterPro" id="IPR016047">
    <property type="entry name" value="M23ase_b-sheet_dom"/>
</dbReference>
<dbReference type="Proteomes" id="UP000324646">
    <property type="component" value="Chromosome"/>
</dbReference>
<evidence type="ECO:0000256" key="1">
    <source>
        <dbReference type="SAM" id="Coils"/>
    </source>
</evidence>
<sequence length="313" mass="35522">MNLYKKLQQIADESLHIMIVPHSGKSVRQLKLKKFILYSFVIFIIALCLTLFFLINYNIRLNQQLHKKTEDFAKLQEINKKQSLEIKSLKNKTYEVSKKLEILNELEIQVRSLMGLKSTKKTSLSKPISRSSSRTIFSVQSMPKSDSHDSIDMELKRLTSEMDHEVKSLNDLMDDVKKRLKFLAAKPTKRPASGKITSKFGYRISPITNRIQFHKGIDIANKEGTNIIAAGTGIVTFSGWNSGYGKTIIISHGYGYRSVYAHNKKNLVNVGQKVQKGDIIAKMGSTGRSTGPHVHFEIHYKGKQIDPLTILNK</sequence>
<gene>
    <name evidence="4" type="ORF">FQB35_05795</name>
</gene>
<proteinExistence type="predicted"/>
<dbReference type="PANTHER" id="PTHR21666">
    <property type="entry name" value="PEPTIDASE-RELATED"/>
    <property type="match status" value="1"/>
</dbReference>
<keyword evidence="2" id="KW-0472">Membrane</keyword>
<evidence type="ECO:0000313" key="5">
    <source>
        <dbReference type="Proteomes" id="UP000324646"/>
    </source>
</evidence>
<dbReference type="InterPro" id="IPR011055">
    <property type="entry name" value="Dup_hybrid_motif"/>
</dbReference>
<protein>
    <submittedName>
        <fullName evidence="4">M23 family metallopeptidase</fullName>
    </submittedName>
</protein>
<dbReference type="OrthoDB" id="9809488at2"/>
<dbReference type="EMBL" id="CP042243">
    <property type="protein sequence ID" value="QEK11921.1"/>
    <property type="molecule type" value="Genomic_DNA"/>
</dbReference>
<dbReference type="KEGG" id="crs:FQB35_05795"/>
<organism evidence="4 5">
    <name type="scientific">Crassaminicella thermophila</name>
    <dbReference type="NCBI Taxonomy" id="2599308"/>
    <lineage>
        <taxon>Bacteria</taxon>
        <taxon>Bacillati</taxon>
        <taxon>Bacillota</taxon>
        <taxon>Clostridia</taxon>
        <taxon>Eubacteriales</taxon>
        <taxon>Clostridiaceae</taxon>
        <taxon>Crassaminicella</taxon>
    </lineage>
</organism>
<feature type="domain" description="M23ase beta-sheet core" evidence="3">
    <location>
        <begin position="212"/>
        <end position="307"/>
    </location>
</feature>
<feature type="coiled-coil region" evidence="1">
    <location>
        <begin position="155"/>
        <end position="186"/>
    </location>
</feature>
<dbReference type="Pfam" id="PF01551">
    <property type="entry name" value="Peptidase_M23"/>
    <property type="match status" value="1"/>
</dbReference>
<dbReference type="Gene3D" id="2.70.70.10">
    <property type="entry name" value="Glucose Permease (Domain IIA)"/>
    <property type="match status" value="1"/>
</dbReference>
<dbReference type="FunFam" id="2.70.70.10:FF:000006">
    <property type="entry name" value="M23 family peptidase"/>
    <property type="match status" value="1"/>
</dbReference>
<keyword evidence="1" id="KW-0175">Coiled coil</keyword>
<keyword evidence="2" id="KW-1133">Transmembrane helix</keyword>
<name>A0A5C0SCJ8_CRATE</name>
<accession>A0A5C0SCJ8</accession>
<dbReference type="AlphaFoldDB" id="A0A5C0SCJ8"/>
<dbReference type="InterPro" id="IPR050570">
    <property type="entry name" value="Cell_wall_metabolism_enzyme"/>
</dbReference>